<dbReference type="Pfam" id="PF14615">
    <property type="entry name" value="Rsa3"/>
    <property type="match status" value="1"/>
</dbReference>
<protein>
    <recommendedName>
        <fullName evidence="4">Ribosome assembly protein 3</fullName>
    </recommendedName>
</protein>
<evidence type="ECO:0000256" key="6">
    <source>
        <dbReference type="ARBA" id="ARBA00023242"/>
    </source>
</evidence>
<feature type="region of interest" description="Disordered" evidence="8">
    <location>
        <begin position="1"/>
        <end position="69"/>
    </location>
</feature>
<dbReference type="PANTHER" id="PTHR28127">
    <property type="entry name" value="RIBOSOME ASSEMBLY PROTEIN 3"/>
    <property type="match status" value="1"/>
</dbReference>
<feature type="compositionally biased region" description="Basic residues" evidence="8">
    <location>
        <begin position="7"/>
        <end position="17"/>
    </location>
</feature>
<keyword evidence="7" id="KW-0687">Ribonucleoprotein</keyword>
<evidence type="ECO:0000256" key="8">
    <source>
        <dbReference type="SAM" id="MobiDB-lite"/>
    </source>
</evidence>
<dbReference type="InterPro" id="IPR051898">
    <property type="entry name" value="Ribosome_Assembly_3"/>
</dbReference>
<dbReference type="EMBL" id="CP138580">
    <property type="protein sequence ID" value="WPG97969.1"/>
    <property type="molecule type" value="Genomic_DNA"/>
</dbReference>
<dbReference type="PANTHER" id="PTHR28127:SF1">
    <property type="entry name" value="RIBOSOME ASSEMBLY PROTEIN 3"/>
    <property type="match status" value="1"/>
</dbReference>
<keyword evidence="6" id="KW-0539">Nucleus</keyword>
<accession>A0AAQ3LY49</accession>
<feature type="domain" description="Ribosome-assembly protein 3 C-terminal" evidence="9">
    <location>
        <begin position="73"/>
        <end position="118"/>
    </location>
</feature>
<dbReference type="AlphaFoldDB" id="A0AAQ3LY49"/>
<dbReference type="GO" id="GO:0005730">
    <property type="term" value="C:nucleolus"/>
    <property type="evidence" value="ECO:0007669"/>
    <property type="project" value="UniProtKB-SubCell"/>
</dbReference>
<proteinExistence type="inferred from homology"/>
<dbReference type="InterPro" id="IPR028217">
    <property type="entry name" value="Rsa3_C"/>
</dbReference>
<comment type="subcellular location">
    <subcellularLocation>
        <location evidence="2">Nucleus</location>
        <location evidence="2">Nucleolus</location>
    </subcellularLocation>
</comment>
<keyword evidence="5" id="KW-0690">Ribosome biogenesis</keyword>
<evidence type="ECO:0000313" key="11">
    <source>
        <dbReference type="Proteomes" id="UP001303373"/>
    </source>
</evidence>
<feature type="compositionally biased region" description="Low complexity" evidence="8">
    <location>
        <begin position="20"/>
        <end position="43"/>
    </location>
</feature>
<evidence type="ECO:0000256" key="1">
    <source>
        <dbReference type="ARBA" id="ARBA00003035"/>
    </source>
</evidence>
<keyword evidence="11" id="KW-1185">Reference proteome</keyword>
<gene>
    <name evidence="10" type="ORF">R9X50_00075200</name>
</gene>
<comment type="similarity">
    <text evidence="3">Belongs to the RSA3 family.</text>
</comment>
<dbReference type="GO" id="GO:0030687">
    <property type="term" value="C:preribosome, large subunit precursor"/>
    <property type="evidence" value="ECO:0007669"/>
    <property type="project" value="TreeGrafter"/>
</dbReference>
<evidence type="ECO:0000256" key="4">
    <source>
        <dbReference type="ARBA" id="ARBA00015339"/>
    </source>
</evidence>
<comment type="function">
    <text evidence="1">Required for efficient biogenesis of the 60S ribosomal subunit.</text>
</comment>
<evidence type="ECO:0000256" key="3">
    <source>
        <dbReference type="ARBA" id="ARBA00006256"/>
    </source>
</evidence>
<organism evidence="10 11">
    <name type="scientific">Acrodontium crateriforme</name>
    <dbReference type="NCBI Taxonomy" id="150365"/>
    <lineage>
        <taxon>Eukaryota</taxon>
        <taxon>Fungi</taxon>
        <taxon>Dikarya</taxon>
        <taxon>Ascomycota</taxon>
        <taxon>Pezizomycotina</taxon>
        <taxon>Dothideomycetes</taxon>
        <taxon>Dothideomycetidae</taxon>
        <taxon>Mycosphaerellales</taxon>
        <taxon>Teratosphaeriaceae</taxon>
        <taxon>Acrodontium</taxon>
    </lineage>
</organism>
<evidence type="ECO:0000256" key="5">
    <source>
        <dbReference type="ARBA" id="ARBA00022517"/>
    </source>
</evidence>
<evidence type="ECO:0000259" key="9">
    <source>
        <dbReference type="Pfam" id="PF14615"/>
    </source>
</evidence>
<evidence type="ECO:0000256" key="7">
    <source>
        <dbReference type="ARBA" id="ARBA00023274"/>
    </source>
</evidence>
<dbReference type="GO" id="GO:0000027">
    <property type="term" value="P:ribosomal large subunit assembly"/>
    <property type="evidence" value="ECO:0007669"/>
    <property type="project" value="TreeGrafter"/>
</dbReference>
<evidence type="ECO:0000256" key="2">
    <source>
        <dbReference type="ARBA" id="ARBA00004604"/>
    </source>
</evidence>
<evidence type="ECO:0000313" key="10">
    <source>
        <dbReference type="EMBL" id="WPG97969.1"/>
    </source>
</evidence>
<sequence>MAPQVGTKKKRVNKRRSRTEVSSSSSSSASDSERSASPSPSVDEAPAAAPKSSADEEKPKPAKKPILDSNEVFSDFYLKQTTKEFSEDLDKLRGANDFNAKSVPVLIEALKQGTACFSKEEASRIGTSTTRTS</sequence>
<dbReference type="Proteomes" id="UP001303373">
    <property type="component" value="Chromosome 1"/>
</dbReference>
<name>A0AAQ3LY49_9PEZI</name>
<reference evidence="10 11" key="1">
    <citation type="submission" date="2023-11" db="EMBL/GenBank/DDBJ databases">
        <title>An acidophilic fungus is an integral part of prey digestion in a carnivorous sundew plant.</title>
        <authorList>
            <person name="Tsai I.J."/>
        </authorList>
    </citation>
    <scope>NUCLEOTIDE SEQUENCE [LARGE SCALE GENOMIC DNA]</scope>
    <source>
        <strain evidence="10">169a</strain>
    </source>
</reference>